<dbReference type="SUPFAM" id="SSF142906">
    <property type="entry name" value="YjbR-like"/>
    <property type="match status" value="1"/>
</dbReference>
<proteinExistence type="predicted"/>
<dbReference type="AlphaFoldDB" id="A0A401UEN5"/>
<dbReference type="Gene3D" id="3.90.1150.30">
    <property type="match status" value="1"/>
</dbReference>
<accession>A0A401UEN5</accession>
<dbReference type="InterPro" id="IPR007351">
    <property type="entry name" value="YjbR"/>
</dbReference>
<name>A0A401UEN5_9BACT</name>
<dbReference type="OrthoDB" id="9789813at2"/>
<protein>
    <recommendedName>
        <fullName evidence="3">MmcQ/YjbR family DNA-binding protein</fullName>
    </recommendedName>
</protein>
<gene>
    <name evidence="1" type="ORF">SanaruYs_35960</name>
</gene>
<evidence type="ECO:0008006" key="3">
    <source>
        <dbReference type="Google" id="ProtNLM"/>
    </source>
</evidence>
<reference evidence="1 2" key="1">
    <citation type="submission" date="2018-11" db="EMBL/GenBank/DDBJ databases">
        <title>Chryseotalea sanarue gen. nov., sp., nov., a member of the family Cytophagaceae, isolated from a brackish lake in Hamamatsu Japan.</title>
        <authorList>
            <person name="Maejima Y."/>
            <person name="Iino T."/>
            <person name="Muraguchi Y."/>
            <person name="Fukuda K."/>
            <person name="Ohkuma M."/>
            <person name="Moriuchi R."/>
            <person name="Dohra H."/>
            <person name="Kimbara K."/>
            <person name="Shintani M."/>
        </authorList>
    </citation>
    <scope>NUCLEOTIDE SEQUENCE [LARGE SCALE GENOMIC DNA]</scope>
    <source>
        <strain evidence="1 2">Ys</strain>
    </source>
</reference>
<dbReference type="Proteomes" id="UP000288227">
    <property type="component" value="Unassembled WGS sequence"/>
</dbReference>
<evidence type="ECO:0000313" key="1">
    <source>
        <dbReference type="EMBL" id="GCC53353.1"/>
    </source>
</evidence>
<dbReference type="PANTHER" id="PTHR35145">
    <property type="entry name" value="CYTOPLASMIC PROTEIN-RELATED"/>
    <property type="match status" value="1"/>
</dbReference>
<dbReference type="RefSeq" id="WP_127124001.1">
    <property type="nucleotide sequence ID" value="NZ_BHXQ01000007.1"/>
</dbReference>
<dbReference type="PANTHER" id="PTHR35145:SF1">
    <property type="entry name" value="CYTOPLASMIC PROTEIN"/>
    <property type="match status" value="1"/>
</dbReference>
<dbReference type="InterPro" id="IPR038056">
    <property type="entry name" value="YjbR-like_sf"/>
</dbReference>
<sequence>MNIEGFRAYCLAKKGVTEEFPFDANTLVYKVMGKMFALTDLDNFESVNLKADPEQVMLLQERFSAVLPGYHMNKKHWISVMLDGTLKDSLICEWIDDSYNLVSASLPKKDREILKEL</sequence>
<evidence type="ECO:0000313" key="2">
    <source>
        <dbReference type="Proteomes" id="UP000288227"/>
    </source>
</evidence>
<dbReference type="Pfam" id="PF04237">
    <property type="entry name" value="YjbR"/>
    <property type="match status" value="1"/>
</dbReference>
<keyword evidence="2" id="KW-1185">Reference proteome</keyword>
<dbReference type="EMBL" id="BHXQ01000007">
    <property type="protein sequence ID" value="GCC53353.1"/>
    <property type="molecule type" value="Genomic_DNA"/>
</dbReference>
<dbReference type="InterPro" id="IPR058532">
    <property type="entry name" value="YjbR/MT2646/Rv2570-like"/>
</dbReference>
<organism evidence="1 2">
    <name type="scientific">Chryseotalea sanaruensis</name>
    <dbReference type="NCBI Taxonomy" id="2482724"/>
    <lineage>
        <taxon>Bacteria</taxon>
        <taxon>Pseudomonadati</taxon>
        <taxon>Bacteroidota</taxon>
        <taxon>Cytophagia</taxon>
        <taxon>Cytophagales</taxon>
        <taxon>Chryseotaleaceae</taxon>
        <taxon>Chryseotalea</taxon>
    </lineage>
</organism>
<comment type="caution">
    <text evidence="1">The sequence shown here is derived from an EMBL/GenBank/DDBJ whole genome shotgun (WGS) entry which is preliminary data.</text>
</comment>